<dbReference type="InterPro" id="IPR007197">
    <property type="entry name" value="rSAM"/>
</dbReference>
<dbReference type="PANTHER" id="PTHR43787:SF3">
    <property type="entry name" value="ARYLSULFATASE REGULATORY PROTEIN"/>
    <property type="match status" value="1"/>
</dbReference>
<evidence type="ECO:0000256" key="6">
    <source>
        <dbReference type="ARBA" id="ARBA00023014"/>
    </source>
</evidence>
<dbReference type="GO" id="GO:0051539">
    <property type="term" value="F:4 iron, 4 sulfur cluster binding"/>
    <property type="evidence" value="ECO:0007669"/>
    <property type="project" value="UniProtKB-KW"/>
</dbReference>
<keyword evidence="5" id="KW-0408">Iron</keyword>
<keyword evidence="2" id="KW-0004">4Fe-4S</keyword>
<keyword evidence="9" id="KW-1185">Reference proteome</keyword>
<evidence type="ECO:0000313" key="8">
    <source>
        <dbReference type="EMBL" id="ADP77611.1"/>
    </source>
</evidence>
<proteinExistence type="predicted"/>
<comment type="cofactor">
    <cofactor evidence="1">
        <name>[4Fe-4S] cluster</name>
        <dbReference type="ChEBI" id="CHEBI:49883"/>
    </cofactor>
</comment>
<dbReference type="GO" id="GO:0003824">
    <property type="term" value="F:catalytic activity"/>
    <property type="evidence" value="ECO:0007669"/>
    <property type="project" value="InterPro"/>
</dbReference>
<keyword evidence="3" id="KW-0949">S-adenosyl-L-methionine</keyword>
<dbReference type="AlphaFoldDB" id="E3GZ79"/>
<dbReference type="InterPro" id="IPR006638">
    <property type="entry name" value="Elp3/MiaA/NifB-like_rSAM"/>
</dbReference>
<dbReference type="EMBL" id="CP002278">
    <property type="protein sequence ID" value="ADP77611.1"/>
    <property type="molecule type" value="Genomic_DNA"/>
</dbReference>
<sequence>MVILLRIVLSSETSNKLEKIVGNLKVSKHCVGCEGLDIKKEDPQHHPSIEITQKCNHNCIFCYSRLVKVKPGIYGDFEKSSAVTISQYGEPLLYPKTVKKCIEYVKSFGLRCDLQTNGSLLNKKLMEEFKELGLDIVMISLSSSNKETHQKITGEWNFDKIFENIKMAGKYFYTIIRAVHIPGFNDNELIELASMLNKTEVDEMMIHNLIIHKGNKDKIKYNENIGRIKDLLLLVDEIQKKAPKLNVTIKGCLLTHLKKMDGFTLEGITFNSFSDVPTIKRKYSPLPFDIAD</sequence>
<evidence type="ECO:0000256" key="4">
    <source>
        <dbReference type="ARBA" id="ARBA00022723"/>
    </source>
</evidence>
<dbReference type="HOGENOM" id="CLU_061501_0_0_2"/>
<name>E3GZ79_METFV</name>
<dbReference type="KEGG" id="mfv:Mfer_0812"/>
<evidence type="ECO:0000256" key="5">
    <source>
        <dbReference type="ARBA" id="ARBA00023004"/>
    </source>
</evidence>
<accession>E3GZ79</accession>
<dbReference type="SMART" id="SM00729">
    <property type="entry name" value="Elp3"/>
    <property type="match status" value="1"/>
</dbReference>
<dbReference type="STRING" id="523846.Mfer_0812"/>
<dbReference type="PROSITE" id="PS51918">
    <property type="entry name" value="RADICAL_SAM"/>
    <property type="match status" value="1"/>
</dbReference>
<keyword evidence="4" id="KW-0479">Metal-binding</keyword>
<evidence type="ECO:0000259" key="7">
    <source>
        <dbReference type="PROSITE" id="PS51918"/>
    </source>
</evidence>
<dbReference type="Pfam" id="PF04055">
    <property type="entry name" value="Radical_SAM"/>
    <property type="match status" value="1"/>
</dbReference>
<protein>
    <submittedName>
        <fullName evidence="8">Radical SAM domain protein</fullName>
    </submittedName>
</protein>
<dbReference type="SFLD" id="SFLDG01067">
    <property type="entry name" value="SPASM/twitch_domain_containing"/>
    <property type="match status" value="1"/>
</dbReference>
<dbReference type="SFLD" id="SFLDS00029">
    <property type="entry name" value="Radical_SAM"/>
    <property type="match status" value="1"/>
</dbReference>
<dbReference type="InterPro" id="IPR013785">
    <property type="entry name" value="Aldolase_TIM"/>
</dbReference>
<dbReference type="CDD" id="cd01335">
    <property type="entry name" value="Radical_SAM"/>
    <property type="match status" value="1"/>
</dbReference>
<reference evidence="8 9" key="1">
    <citation type="journal article" date="2010" name="Stand. Genomic Sci.">
        <title>Complete genome sequence of Methanothermus fervidus type strain (V24S).</title>
        <authorList>
            <person name="Anderson I."/>
            <person name="Djao O.D."/>
            <person name="Misra M."/>
            <person name="Chertkov O."/>
            <person name="Nolan M."/>
            <person name="Lucas S."/>
            <person name="Lapidus A."/>
            <person name="Del Rio T.G."/>
            <person name="Tice H."/>
            <person name="Cheng J.F."/>
            <person name="Tapia R."/>
            <person name="Han C."/>
            <person name="Goodwin L."/>
            <person name="Pitluck S."/>
            <person name="Liolios K."/>
            <person name="Ivanova N."/>
            <person name="Mavromatis K."/>
            <person name="Mikhailova N."/>
            <person name="Pati A."/>
            <person name="Brambilla E."/>
            <person name="Chen A."/>
            <person name="Palaniappan K."/>
            <person name="Land M."/>
            <person name="Hauser L."/>
            <person name="Chang Y.J."/>
            <person name="Jeffries C.D."/>
            <person name="Sikorski J."/>
            <person name="Spring S."/>
            <person name="Rohde M."/>
            <person name="Eichinger K."/>
            <person name="Huber H."/>
            <person name="Wirth R."/>
            <person name="Goker M."/>
            <person name="Detter J.C."/>
            <person name="Woyke T."/>
            <person name="Bristow J."/>
            <person name="Eisen J.A."/>
            <person name="Markowitz V."/>
            <person name="Hugenholtz P."/>
            <person name="Klenk H.P."/>
            <person name="Kyrpides N.C."/>
        </authorList>
    </citation>
    <scope>NUCLEOTIDE SEQUENCE [LARGE SCALE GENOMIC DNA]</scope>
    <source>
        <strain evidence="9">ATCC 43054 / DSM 2088 / JCM 10308 / V24 S</strain>
    </source>
</reference>
<feature type="domain" description="Radical SAM core" evidence="7">
    <location>
        <begin position="9"/>
        <end position="244"/>
    </location>
</feature>
<dbReference type="PANTHER" id="PTHR43787">
    <property type="entry name" value="FEMO COFACTOR BIOSYNTHESIS PROTEIN NIFB-RELATED"/>
    <property type="match status" value="1"/>
</dbReference>
<dbReference type="GO" id="GO:0046872">
    <property type="term" value="F:metal ion binding"/>
    <property type="evidence" value="ECO:0007669"/>
    <property type="project" value="UniProtKB-KW"/>
</dbReference>
<evidence type="ECO:0000256" key="2">
    <source>
        <dbReference type="ARBA" id="ARBA00022485"/>
    </source>
</evidence>
<evidence type="ECO:0000256" key="3">
    <source>
        <dbReference type="ARBA" id="ARBA00022691"/>
    </source>
</evidence>
<keyword evidence="6" id="KW-0411">Iron-sulfur</keyword>
<dbReference type="Gene3D" id="3.20.20.70">
    <property type="entry name" value="Aldolase class I"/>
    <property type="match status" value="1"/>
</dbReference>
<organism evidence="8 9">
    <name type="scientific">Methanothermus fervidus (strain ATCC 43054 / DSM 2088 / JCM 10308 / V24 S)</name>
    <dbReference type="NCBI Taxonomy" id="523846"/>
    <lineage>
        <taxon>Archaea</taxon>
        <taxon>Methanobacteriati</taxon>
        <taxon>Methanobacteriota</taxon>
        <taxon>Methanomada group</taxon>
        <taxon>Methanobacteria</taxon>
        <taxon>Methanobacteriales</taxon>
        <taxon>Methanothermaceae</taxon>
        <taxon>Methanothermus</taxon>
    </lineage>
</organism>
<dbReference type="InterPro" id="IPR058240">
    <property type="entry name" value="rSAM_sf"/>
</dbReference>
<evidence type="ECO:0000313" key="9">
    <source>
        <dbReference type="Proteomes" id="UP000002315"/>
    </source>
</evidence>
<evidence type="ECO:0000256" key="1">
    <source>
        <dbReference type="ARBA" id="ARBA00001966"/>
    </source>
</evidence>
<dbReference type="SUPFAM" id="SSF102114">
    <property type="entry name" value="Radical SAM enzymes"/>
    <property type="match status" value="1"/>
</dbReference>
<dbReference type="Proteomes" id="UP000002315">
    <property type="component" value="Chromosome"/>
</dbReference>
<gene>
    <name evidence="8" type="ordered locus">Mfer_0812</name>
</gene>